<keyword evidence="3 7" id="KW-0347">Helicase</keyword>
<evidence type="ECO:0000259" key="6">
    <source>
        <dbReference type="PROSITE" id="PS51194"/>
    </source>
</evidence>
<accession>A0A1G8JIM6</accession>
<dbReference type="PANTHER" id="PTHR12131">
    <property type="entry name" value="ATP-DEPENDENT RNA AND DNA HELICASE"/>
    <property type="match status" value="1"/>
</dbReference>
<dbReference type="Gene3D" id="3.40.50.300">
    <property type="entry name" value="P-loop containing nucleotide triphosphate hydrolases"/>
    <property type="match status" value="2"/>
</dbReference>
<reference evidence="7 8" key="1">
    <citation type="submission" date="2016-10" db="EMBL/GenBank/DDBJ databases">
        <authorList>
            <person name="de Groot N.N."/>
        </authorList>
    </citation>
    <scope>NUCLEOTIDE SEQUENCE [LARGE SCALE GENOMIC DNA]</scope>
    <source>
        <strain evidence="7 8">DSM 26424</strain>
    </source>
</reference>
<dbReference type="InterPro" id="IPR050699">
    <property type="entry name" value="RNA-DNA_Helicase"/>
</dbReference>
<feature type="region of interest" description="Disordered" evidence="5">
    <location>
        <begin position="858"/>
        <end position="1022"/>
    </location>
</feature>
<evidence type="ECO:0000313" key="8">
    <source>
        <dbReference type="Proteomes" id="UP000199093"/>
    </source>
</evidence>
<evidence type="ECO:0000256" key="1">
    <source>
        <dbReference type="ARBA" id="ARBA00022741"/>
    </source>
</evidence>
<keyword evidence="8" id="KW-1185">Reference proteome</keyword>
<dbReference type="InterPro" id="IPR055206">
    <property type="entry name" value="DEXQc_SUV3"/>
</dbReference>
<protein>
    <submittedName>
        <fullName evidence="7">ATP-dependent RNA helicase SUPV3L1/SUV3</fullName>
    </submittedName>
</protein>
<gene>
    <name evidence="7" type="ORF">SAMN04487993_100386</name>
</gene>
<name>A0A1G8JIM6_9RHOB</name>
<dbReference type="PANTHER" id="PTHR12131:SF1">
    <property type="entry name" value="ATP-DEPENDENT RNA HELICASE SUPV3L1, MITOCHONDRIAL-RELATED"/>
    <property type="match status" value="1"/>
</dbReference>
<dbReference type="GO" id="GO:0005524">
    <property type="term" value="F:ATP binding"/>
    <property type="evidence" value="ECO:0007669"/>
    <property type="project" value="UniProtKB-KW"/>
</dbReference>
<feature type="compositionally biased region" description="Basic and acidic residues" evidence="5">
    <location>
        <begin position="995"/>
        <end position="1007"/>
    </location>
</feature>
<feature type="compositionally biased region" description="Gly residues" evidence="5">
    <location>
        <begin position="902"/>
        <end position="915"/>
    </location>
</feature>
<dbReference type="PROSITE" id="PS51194">
    <property type="entry name" value="HELICASE_CTER"/>
    <property type="match status" value="1"/>
</dbReference>
<feature type="compositionally biased region" description="Gly residues" evidence="5">
    <location>
        <begin position="962"/>
        <end position="985"/>
    </location>
</feature>
<dbReference type="Pfam" id="PF00271">
    <property type="entry name" value="Helicase_C"/>
    <property type="match status" value="1"/>
</dbReference>
<dbReference type="STRING" id="555512.SAMN04487993_100386"/>
<evidence type="ECO:0000256" key="5">
    <source>
        <dbReference type="SAM" id="MobiDB-lite"/>
    </source>
</evidence>
<keyword evidence="1" id="KW-0547">Nucleotide-binding</keyword>
<dbReference type="Pfam" id="PF22527">
    <property type="entry name" value="DEXQc_Suv3"/>
    <property type="match status" value="1"/>
</dbReference>
<evidence type="ECO:0000256" key="4">
    <source>
        <dbReference type="ARBA" id="ARBA00022840"/>
    </source>
</evidence>
<organism evidence="7 8">
    <name type="scientific">Salipiger marinus</name>
    <dbReference type="NCBI Taxonomy" id="555512"/>
    <lineage>
        <taxon>Bacteria</taxon>
        <taxon>Pseudomonadati</taxon>
        <taxon>Pseudomonadota</taxon>
        <taxon>Alphaproteobacteria</taxon>
        <taxon>Rhodobacterales</taxon>
        <taxon>Roseobacteraceae</taxon>
        <taxon>Salipiger</taxon>
    </lineage>
</organism>
<dbReference type="SUPFAM" id="SSF52540">
    <property type="entry name" value="P-loop containing nucleoside triphosphate hydrolases"/>
    <property type="match status" value="2"/>
</dbReference>
<evidence type="ECO:0000256" key="3">
    <source>
        <dbReference type="ARBA" id="ARBA00022806"/>
    </source>
</evidence>
<sequence length="1022" mass="111787">MAQRARIAAVLGPTNTGKTHYAIDRMLGHRTGMIGLPLRLLAREVYDKVVKARGPSVAALVTGEERIVPPRAQYWICTVEAMPEGMGCDFVAIDEIQLCADPERGHVFTDRLLRMRGLHETLFLGADTMRGPISALVPGVEFLRRERMSQLSYLGSKKISRMPPRSAIVGFSVDNVYAIAELIRRTKGGAAVVMGALSPRTRNAQVELYQNGEVDYLVATDAIGMGLNLDIDHVAFSSLTKFDGRRMRELMPNELAQIAGRAGRGMRDGTFGTTGEAGQIPDDWVEAITAHSFTPLRKLNWRNAKLSFGTPEKLIESLEMSPDDPTLVKAREADDLMALKSLTAQAEVRARASSPQAVQLLWDVCRIPDFRGISHGEHSGLLSVIYGHLHERGSIPREFIAQQVQRIDRTDGDIDALSKRLAYIRTWTYVAQRRNWVDDESHWREATRAVEDSLSDALHARLTQRFVDRRTSVLLRRLKQKETLLAEVNDNGEVTVEGEFVGRLEGFRFRQDAGATGQEAKTLKTASLQALAPHFHLRADRFYNAPDTEIDFTEQGGLMWGAQAVGKLVKGDDPLKPRISVFVDEEAGHDVAQKVERRLQHFIDRKIAALFEPLLAIQRDEALAGLARGFAFRLVETMGIIPRSQVAEDVKQLDQDSRGALRKHGVRFGQYTIFMPLLLKPAPTRLRLVLWSLANGLDHFPEAPPPGLVTVPNIRDVPMQHYTLAGYRPAGERAIRIDMLERLADMLRGEDSRGGFEAKPDMLSITGMTLDQFADLMQGMGYRAEKGERSKVRAADRVVTETSEPEAEPAEEQPVFDAAREVEATPAAMADPADTPAAADAVPEAIELEDEGVAPVAEDAQGEEVSDHIAETPEEEILPGTAPDEALAGPEMEAFYTFTWGGTRGARGGRQGQGQGAREPREGGQAREPREGGSRRAPRDRDAGAGAGAEGAGGGERRGKGGPKGGGKPGQGGRGKGGPKGGGKGPRPDSGPKTFESRPEKKDRIDPDNPFAAALMGFKSKS</sequence>
<dbReference type="InterPro" id="IPR001650">
    <property type="entry name" value="Helicase_C-like"/>
</dbReference>
<dbReference type="Proteomes" id="UP000199093">
    <property type="component" value="Unassembled WGS sequence"/>
</dbReference>
<proteinExistence type="predicted"/>
<feature type="domain" description="Helicase C-terminal" evidence="6">
    <location>
        <begin position="147"/>
        <end position="319"/>
    </location>
</feature>
<feature type="region of interest" description="Disordered" evidence="5">
    <location>
        <begin position="785"/>
        <end position="816"/>
    </location>
</feature>
<dbReference type="GO" id="GO:0016787">
    <property type="term" value="F:hydrolase activity"/>
    <property type="evidence" value="ECO:0007669"/>
    <property type="project" value="UniProtKB-KW"/>
</dbReference>
<dbReference type="AlphaFoldDB" id="A0A1G8JIM6"/>
<feature type="compositionally biased region" description="Gly residues" evidence="5">
    <location>
        <begin position="945"/>
        <end position="954"/>
    </location>
</feature>
<feature type="compositionally biased region" description="Basic and acidic residues" evidence="5">
    <location>
        <begin position="785"/>
        <end position="799"/>
    </location>
</feature>
<evidence type="ECO:0000313" key="7">
    <source>
        <dbReference type="EMBL" id="SDI31139.1"/>
    </source>
</evidence>
<dbReference type="GO" id="GO:0004386">
    <property type="term" value="F:helicase activity"/>
    <property type="evidence" value="ECO:0007669"/>
    <property type="project" value="UniProtKB-KW"/>
</dbReference>
<dbReference type="OrthoDB" id="9807155at2"/>
<keyword evidence="4" id="KW-0067">ATP-binding</keyword>
<evidence type="ECO:0000256" key="2">
    <source>
        <dbReference type="ARBA" id="ARBA00022801"/>
    </source>
</evidence>
<keyword evidence="2" id="KW-0378">Hydrolase</keyword>
<feature type="compositionally biased region" description="Basic and acidic residues" evidence="5">
    <location>
        <begin position="918"/>
        <end position="943"/>
    </location>
</feature>
<dbReference type="RefSeq" id="WP_089844267.1">
    <property type="nucleotide sequence ID" value="NZ_FNEJ01000003.1"/>
</dbReference>
<dbReference type="InterPro" id="IPR027417">
    <property type="entry name" value="P-loop_NTPase"/>
</dbReference>
<dbReference type="SMART" id="SM00490">
    <property type="entry name" value="HELICc"/>
    <property type="match status" value="1"/>
</dbReference>
<dbReference type="EMBL" id="FNEJ01000003">
    <property type="protein sequence ID" value="SDI31139.1"/>
    <property type="molecule type" value="Genomic_DNA"/>
</dbReference>